<feature type="compositionally biased region" description="Pro residues" evidence="11">
    <location>
        <begin position="155"/>
        <end position="164"/>
    </location>
</feature>
<dbReference type="PANTHER" id="PTHR45859">
    <property type="entry name" value="TRANSLATION INITIATION FACTOR EIF-2B SUBUNIT BETA"/>
    <property type="match status" value="1"/>
</dbReference>
<keyword evidence="13" id="KW-1185">Reference proteome</keyword>
<evidence type="ECO:0000313" key="13">
    <source>
        <dbReference type="Proteomes" id="UP001163105"/>
    </source>
</evidence>
<name>A0AB34FDP1_9HYPO</name>
<dbReference type="InterPro" id="IPR000649">
    <property type="entry name" value="IF-2B-related"/>
</dbReference>
<feature type="compositionally biased region" description="Low complexity" evidence="11">
    <location>
        <begin position="874"/>
        <end position="895"/>
    </location>
</feature>
<evidence type="ECO:0000256" key="8">
    <source>
        <dbReference type="ARBA" id="ARBA00046432"/>
    </source>
</evidence>
<dbReference type="InterPro" id="IPR042529">
    <property type="entry name" value="IF_2B-like_C"/>
</dbReference>
<feature type="region of interest" description="Disordered" evidence="11">
    <location>
        <begin position="968"/>
        <end position="1094"/>
    </location>
</feature>
<evidence type="ECO:0000256" key="10">
    <source>
        <dbReference type="SAM" id="Coils"/>
    </source>
</evidence>
<feature type="compositionally biased region" description="Gly residues" evidence="11">
    <location>
        <begin position="838"/>
        <end position="850"/>
    </location>
</feature>
<dbReference type="Proteomes" id="UP001163105">
    <property type="component" value="Unassembled WGS sequence"/>
</dbReference>
<evidence type="ECO:0000256" key="11">
    <source>
        <dbReference type="SAM" id="MobiDB-lite"/>
    </source>
</evidence>
<feature type="region of interest" description="Disordered" evidence="11">
    <location>
        <begin position="438"/>
        <end position="501"/>
    </location>
</feature>
<comment type="subcellular location">
    <subcellularLocation>
        <location evidence="1">Cytoplasm</location>
        <location evidence="1">Cytosol</location>
    </subcellularLocation>
</comment>
<feature type="region of interest" description="Disordered" evidence="11">
    <location>
        <begin position="774"/>
        <end position="901"/>
    </location>
</feature>
<comment type="caution">
    <text evidence="12">The sequence shown here is derived from an EMBL/GenBank/DDBJ whole genome shotgun (WGS) entry which is preliminary data.</text>
</comment>
<evidence type="ECO:0000256" key="5">
    <source>
        <dbReference type="ARBA" id="ARBA00022917"/>
    </source>
</evidence>
<feature type="region of interest" description="Disordered" evidence="11">
    <location>
        <begin position="518"/>
        <end position="537"/>
    </location>
</feature>
<dbReference type="InterPro" id="IPR051855">
    <property type="entry name" value="eIF2B_beta_subunit"/>
</dbReference>
<feature type="region of interest" description="Disordered" evidence="11">
    <location>
        <begin position="654"/>
        <end position="746"/>
    </location>
</feature>
<evidence type="ECO:0000256" key="4">
    <source>
        <dbReference type="ARBA" id="ARBA00022540"/>
    </source>
</evidence>
<feature type="compositionally biased region" description="Gly residues" evidence="11">
    <location>
        <begin position="1069"/>
        <end position="1081"/>
    </location>
</feature>
<dbReference type="Gene3D" id="3.40.50.10470">
    <property type="entry name" value="Translation initiation factor eif-2b, domain 2"/>
    <property type="match status" value="1"/>
</dbReference>
<dbReference type="SUPFAM" id="SSF100950">
    <property type="entry name" value="NagB/RpiA/CoA transferase-like"/>
    <property type="match status" value="1"/>
</dbReference>
<dbReference type="InterPro" id="IPR037171">
    <property type="entry name" value="NagB/RpiA_transferase-like"/>
</dbReference>
<evidence type="ECO:0000313" key="12">
    <source>
        <dbReference type="EMBL" id="KAJ6437148.1"/>
    </source>
</evidence>
<dbReference type="Pfam" id="PF01008">
    <property type="entry name" value="IF-2B"/>
    <property type="match status" value="1"/>
</dbReference>
<feature type="coiled-coil region" evidence="10">
    <location>
        <begin position="1127"/>
        <end position="1154"/>
    </location>
</feature>
<dbReference type="GO" id="GO:0005085">
    <property type="term" value="F:guanyl-nucleotide exchange factor activity"/>
    <property type="evidence" value="ECO:0007669"/>
    <property type="project" value="TreeGrafter"/>
</dbReference>
<keyword evidence="3" id="KW-0963">Cytoplasm</keyword>
<dbReference type="GO" id="GO:0005851">
    <property type="term" value="C:eukaryotic translation initiation factor 2B complex"/>
    <property type="evidence" value="ECO:0007669"/>
    <property type="project" value="TreeGrafter"/>
</dbReference>
<feature type="compositionally biased region" description="Gly residues" evidence="11">
    <location>
        <begin position="1010"/>
        <end position="1049"/>
    </location>
</feature>
<evidence type="ECO:0000256" key="1">
    <source>
        <dbReference type="ARBA" id="ARBA00004514"/>
    </source>
</evidence>
<keyword evidence="5" id="KW-0648">Protein biosynthesis</keyword>
<dbReference type="GO" id="GO:0005829">
    <property type="term" value="C:cytosol"/>
    <property type="evidence" value="ECO:0007669"/>
    <property type="project" value="UniProtKB-SubCell"/>
</dbReference>
<feature type="compositionally biased region" description="Pro residues" evidence="11">
    <location>
        <begin position="796"/>
        <end position="807"/>
    </location>
</feature>
<sequence length="1162" mass="125642">MPSATPGYAPDLEKYLKSLKGLPLEASVEKLISLLKRRQIRGSEPCAVATAHILLQVVARSKWHDVDTLLDNVGNIGSRLADAQPRELVVANIVRRVLSLIRDEAAEDRNEPSSETQSEAPMSPSPGDPHYTANPPMSLTKQDASGDHISSNASPQPPSRPGPVPSYSSVSVPKSLFHLLSASPPSDSAMMGSSSPFRNSGTSTPTNRGGATPYSQVHSLRSEVIDGIEEIMDEIGQVDDQIAASAEVQIHPRDHILVHQPSPTVERFVLRAAARRKFTVLIATETPRRQTGEAPQNAVFRKKLASAGITVITVTSSTLKTYMPHVDKVIIGARAVVANGGVVTDAGAAAIARAAREKGTPVFVLSGVYKLSPENPFHEGSVIEWGDPSTYVSYEDGVMVNSAEIRTPVMELVSPDFIDTYITNLNIANDSNLHVHVEEAPPPPYSETDIYSHSAGPRTPTVANTAASPRTDDGASRISSSASTGGEPVLTPPDTPRTASNPQELLHDQHAQPGAAALYFESRPPPPPSSSSPSVARGPAGVVVHAVNVDAASTPDTLPYQAEWASRGVTAQDWATFVNFLLPDHTTRGNDAVIDRKLRAEGGGDATSRAAGAQLEHVRESGPEAVRRREDAEATVRQWNDGFFGPRGISIRLDDDPAAERMPGSWDAAFDNLGTPEEQRARAQQMRDRAQQEREHHRERAQQHREQGRQQREQARQQQEQARQQQEQQRQQQCGRGRTWGGFNIDGDRVSYGDKFVADSNGLRIGSLIMDSSGIRMGAGGEQPQSATRDAGQQQPPQPPQPPPGPFTGPGRHGFGNHHHGRHDYHSWGDRHRRDAGWGWGGPGFHGGPPGHELHDGGRGRGRDRKGRQHRSDSVGSTSSSSSSSSSSSESSIGSLPDYDDVKEQQMPLYLARLQDWTTHPDQMRSKGDVKQLKAELKEAKATPVDPNMDKKALRAQIKGLTQAWKQLKKHQRAVRKATRRERHQRRRAEKRERKQHRRDMRRSRRDGIFGPGGLFGGRGSHCGWGGRGGGPAGAHAGRGGWPGTGGPWGADHTRSAPGAWPDEKQAGFGPGSGSGAGAGVEGQETGVATPPPGVVAAAKYRTADELESEMQRKTSEAIDLADGAERRAMEKELEALAEKLEQVRMEADEAYAKELAAQFGQ</sequence>
<feature type="compositionally biased region" description="Basic and acidic residues" evidence="11">
    <location>
        <begin position="824"/>
        <end position="836"/>
    </location>
</feature>
<dbReference type="EMBL" id="JAQHRD010000013">
    <property type="protein sequence ID" value="KAJ6437148.1"/>
    <property type="molecule type" value="Genomic_DNA"/>
</dbReference>
<feature type="compositionally biased region" description="Basic residues" evidence="11">
    <location>
        <begin position="968"/>
        <end position="1005"/>
    </location>
</feature>
<feature type="compositionally biased region" description="Basic and acidic residues" evidence="11">
    <location>
        <begin position="852"/>
        <end position="861"/>
    </location>
</feature>
<reference evidence="12" key="1">
    <citation type="submission" date="2023-01" db="EMBL/GenBank/DDBJ databases">
        <title>The growth and conidiation of Purpureocillium lavendulum are regulated by nitrogen source and histone H3K14 acetylation.</title>
        <authorList>
            <person name="Tang P."/>
            <person name="Han J."/>
            <person name="Zhang C."/>
            <person name="Tang P."/>
            <person name="Qi F."/>
            <person name="Zhang K."/>
            <person name="Liang L."/>
        </authorList>
    </citation>
    <scope>NUCLEOTIDE SEQUENCE</scope>
    <source>
        <strain evidence="12">YMF1.00683</strain>
    </source>
</reference>
<keyword evidence="10" id="KW-0175">Coiled coil</keyword>
<protein>
    <recommendedName>
        <fullName evidence="6">Translation initiation factor eIF2B subunit beta</fullName>
    </recommendedName>
    <alternativeName>
        <fullName evidence="7">eIF2B GDP-GTP exchange factor subunit beta</fullName>
    </alternativeName>
</protein>
<evidence type="ECO:0000256" key="9">
    <source>
        <dbReference type="RuleBase" id="RU003814"/>
    </source>
</evidence>
<comment type="subunit">
    <text evidence="8">Component of the translation initiation factor 2B (eIF2B) complex which is a heterodecamer of two sets of five different subunits: alpha, beta, gamma, delta and epsilon. Subunits alpha, beta and delta comprise a regulatory subcomplex and subunits epsilon and gamma comprise a catalytic subcomplex. Within the complex, the hexameric regulatory complex resides at the center, with the two heterodimeric catalytic subcomplexes bound on opposite sides.</text>
</comment>
<evidence type="ECO:0000256" key="7">
    <source>
        <dbReference type="ARBA" id="ARBA00044228"/>
    </source>
</evidence>
<gene>
    <name evidence="12" type="primary">EIF2B2</name>
    <name evidence="12" type="ORF">O9K51_10118</name>
</gene>
<evidence type="ECO:0000256" key="3">
    <source>
        <dbReference type="ARBA" id="ARBA00022490"/>
    </source>
</evidence>
<evidence type="ECO:0000256" key="2">
    <source>
        <dbReference type="ARBA" id="ARBA00007251"/>
    </source>
</evidence>
<dbReference type="GO" id="GO:0003743">
    <property type="term" value="F:translation initiation factor activity"/>
    <property type="evidence" value="ECO:0007669"/>
    <property type="project" value="UniProtKB-KW"/>
</dbReference>
<feature type="compositionally biased region" description="Low complexity" evidence="11">
    <location>
        <begin position="716"/>
        <end position="737"/>
    </location>
</feature>
<feature type="compositionally biased region" description="Polar residues" evidence="11">
    <location>
        <begin position="135"/>
        <end position="153"/>
    </location>
</feature>
<evidence type="ECO:0000256" key="6">
    <source>
        <dbReference type="ARBA" id="ARBA00044122"/>
    </source>
</evidence>
<organism evidence="12 13">
    <name type="scientific">Purpureocillium lavendulum</name>
    <dbReference type="NCBI Taxonomy" id="1247861"/>
    <lineage>
        <taxon>Eukaryota</taxon>
        <taxon>Fungi</taxon>
        <taxon>Dikarya</taxon>
        <taxon>Ascomycota</taxon>
        <taxon>Pezizomycotina</taxon>
        <taxon>Sordariomycetes</taxon>
        <taxon>Hypocreomycetidae</taxon>
        <taxon>Hypocreales</taxon>
        <taxon>Ophiocordycipitaceae</taxon>
        <taxon>Purpureocillium</taxon>
    </lineage>
</organism>
<keyword evidence="4" id="KW-0396">Initiation factor</keyword>
<feature type="region of interest" description="Disordered" evidence="11">
    <location>
        <begin position="183"/>
        <end position="216"/>
    </location>
</feature>
<feature type="region of interest" description="Disordered" evidence="11">
    <location>
        <begin position="105"/>
        <end position="169"/>
    </location>
</feature>
<dbReference type="AlphaFoldDB" id="A0AB34FDP1"/>
<comment type="similarity">
    <text evidence="2 9">Belongs to the eIF-2B alpha/beta/delta subunits family.</text>
</comment>
<accession>A0AB34FDP1</accession>
<proteinExistence type="inferred from homology"/>
<dbReference type="PANTHER" id="PTHR45859:SF1">
    <property type="entry name" value="TRANSLATION INITIATION FACTOR EIF-2B SUBUNIT BETA"/>
    <property type="match status" value="1"/>
</dbReference>
<feature type="compositionally biased region" description="Basic and acidic residues" evidence="11">
    <location>
        <begin position="677"/>
        <end position="715"/>
    </location>
</feature>